<evidence type="ECO:0000313" key="1">
    <source>
        <dbReference type="EMBL" id="KAJ1372544.1"/>
    </source>
</evidence>
<evidence type="ECO:0000313" key="2">
    <source>
        <dbReference type="Proteomes" id="UP001196413"/>
    </source>
</evidence>
<keyword evidence="2" id="KW-1185">Reference proteome</keyword>
<dbReference type="Proteomes" id="UP001196413">
    <property type="component" value="Unassembled WGS sequence"/>
</dbReference>
<dbReference type="EMBL" id="JAHQIW010007157">
    <property type="protein sequence ID" value="KAJ1372544.1"/>
    <property type="molecule type" value="Genomic_DNA"/>
</dbReference>
<protein>
    <submittedName>
        <fullName evidence="1">Uncharacterized protein</fullName>
    </submittedName>
</protein>
<organism evidence="1 2">
    <name type="scientific">Parelaphostrongylus tenuis</name>
    <name type="common">Meningeal worm</name>
    <dbReference type="NCBI Taxonomy" id="148309"/>
    <lineage>
        <taxon>Eukaryota</taxon>
        <taxon>Metazoa</taxon>
        <taxon>Ecdysozoa</taxon>
        <taxon>Nematoda</taxon>
        <taxon>Chromadorea</taxon>
        <taxon>Rhabditida</taxon>
        <taxon>Rhabditina</taxon>
        <taxon>Rhabditomorpha</taxon>
        <taxon>Strongyloidea</taxon>
        <taxon>Metastrongylidae</taxon>
        <taxon>Parelaphostrongylus</taxon>
    </lineage>
</organism>
<name>A0AAD5WJ73_PARTN</name>
<sequence>MNKFDVGLAMIMANVFGRRIDDVAQFYTQRYGLVAWSNYETRRNEGQDAAVRRLRPAGRLTVIVTAAAKRCQLQRNPERSMRKRTGKLATSE</sequence>
<reference evidence="1" key="1">
    <citation type="submission" date="2021-06" db="EMBL/GenBank/DDBJ databases">
        <title>Parelaphostrongylus tenuis whole genome reference sequence.</title>
        <authorList>
            <person name="Garwood T.J."/>
            <person name="Larsen P.A."/>
            <person name="Fountain-Jones N.M."/>
            <person name="Garbe J.R."/>
            <person name="Macchietto M.G."/>
            <person name="Kania S.A."/>
            <person name="Gerhold R.W."/>
            <person name="Richards J.E."/>
            <person name="Wolf T.M."/>
        </authorList>
    </citation>
    <scope>NUCLEOTIDE SEQUENCE</scope>
    <source>
        <strain evidence="1">MNPRO001-30</strain>
        <tissue evidence="1">Meninges</tissue>
    </source>
</reference>
<proteinExistence type="predicted"/>
<dbReference type="AlphaFoldDB" id="A0AAD5WJ73"/>
<accession>A0AAD5WJ73</accession>
<gene>
    <name evidence="1" type="ORF">KIN20_034723</name>
</gene>
<comment type="caution">
    <text evidence="1">The sequence shown here is derived from an EMBL/GenBank/DDBJ whole genome shotgun (WGS) entry which is preliminary data.</text>
</comment>